<dbReference type="SUPFAM" id="SSF52047">
    <property type="entry name" value="RNI-like"/>
    <property type="match status" value="1"/>
</dbReference>
<evidence type="ECO:0000256" key="6">
    <source>
        <dbReference type="ARBA" id="ARBA00022729"/>
    </source>
</evidence>
<dbReference type="PRINTS" id="PR00019">
    <property type="entry name" value="LEURICHRPT"/>
</dbReference>
<comment type="similarity">
    <text evidence="2">Belongs to the RLP family.</text>
</comment>
<dbReference type="FunFam" id="3.80.10.10:FF:000383">
    <property type="entry name" value="Leucine-rich repeat receptor protein kinase EMS1"/>
    <property type="match status" value="1"/>
</dbReference>
<evidence type="ECO:0000256" key="5">
    <source>
        <dbReference type="ARBA" id="ARBA00022692"/>
    </source>
</evidence>
<dbReference type="PANTHER" id="PTHR48061:SF46">
    <property type="entry name" value="LEUCINE-RICH REPEAT-CONTAINING N-TERMINAL PLANT-TYPE DOMAIN-CONTAINING PROTEIN"/>
    <property type="match status" value="1"/>
</dbReference>
<accession>A0A2H5N4E9</accession>
<feature type="non-terminal residue" evidence="12">
    <location>
        <position position="772"/>
    </location>
</feature>
<keyword evidence="7" id="KW-0677">Repeat</keyword>
<dbReference type="Pfam" id="PF13855">
    <property type="entry name" value="LRR_8"/>
    <property type="match status" value="2"/>
</dbReference>
<dbReference type="Gene3D" id="3.80.10.10">
    <property type="entry name" value="Ribonuclease Inhibitor"/>
    <property type="match status" value="2"/>
</dbReference>
<dbReference type="SMART" id="SM00369">
    <property type="entry name" value="LRR_TYP"/>
    <property type="match status" value="10"/>
</dbReference>
<evidence type="ECO:0000313" key="13">
    <source>
        <dbReference type="Proteomes" id="UP000236630"/>
    </source>
</evidence>
<gene>
    <name evidence="12" type="ORF">CUMW_276820</name>
</gene>
<keyword evidence="4" id="KW-0433">Leucine-rich repeat</keyword>
<protein>
    <recommendedName>
        <fullName evidence="14">Leucine-rich repeat-containing N-terminal plant-type domain-containing protein</fullName>
    </recommendedName>
</protein>
<comment type="subcellular location">
    <subcellularLocation>
        <location evidence="1">Cell membrane</location>
        <topology evidence="1">Single-pass type I membrane protein</topology>
    </subcellularLocation>
</comment>
<dbReference type="Pfam" id="PF13516">
    <property type="entry name" value="LRR_6"/>
    <property type="match status" value="1"/>
</dbReference>
<dbReference type="Pfam" id="PF00560">
    <property type="entry name" value="LRR_1"/>
    <property type="match status" value="6"/>
</dbReference>
<dbReference type="FunFam" id="3.80.10.10:FF:000095">
    <property type="entry name" value="LRR receptor-like serine/threonine-protein kinase GSO1"/>
    <property type="match status" value="1"/>
</dbReference>
<reference evidence="12 13" key="1">
    <citation type="journal article" date="2017" name="Front. Genet.">
        <title>Draft sequencing of the heterozygous diploid genome of Satsuma (Citrus unshiu Marc.) using a hybrid assembly approach.</title>
        <authorList>
            <person name="Shimizu T."/>
            <person name="Tanizawa Y."/>
            <person name="Mochizuki T."/>
            <person name="Nagasaki H."/>
            <person name="Yoshioka T."/>
            <person name="Toyoda A."/>
            <person name="Fujiyama A."/>
            <person name="Kaminuma E."/>
            <person name="Nakamura Y."/>
        </authorList>
    </citation>
    <scope>NUCLEOTIDE SEQUENCE [LARGE SCALE GENOMIC DNA]</scope>
    <source>
        <strain evidence="13">cv. Miyagawa wase</strain>
    </source>
</reference>
<organism evidence="12 13">
    <name type="scientific">Citrus unshiu</name>
    <name type="common">Satsuma mandarin</name>
    <name type="synonym">Citrus nobilis var. unshiu</name>
    <dbReference type="NCBI Taxonomy" id="55188"/>
    <lineage>
        <taxon>Eukaryota</taxon>
        <taxon>Viridiplantae</taxon>
        <taxon>Streptophyta</taxon>
        <taxon>Embryophyta</taxon>
        <taxon>Tracheophyta</taxon>
        <taxon>Spermatophyta</taxon>
        <taxon>Magnoliopsida</taxon>
        <taxon>eudicotyledons</taxon>
        <taxon>Gunneridae</taxon>
        <taxon>Pentapetalae</taxon>
        <taxon>rosids</taxon>
        <taxon>malvids</taxon>
        <taxon>Sapindales</taxon>
        <taxon>Rutaceae</taxon>
        <taxon>Aurantioideae</taxon>
        <taxon>Citrus</taxon>
    </lineage>
</organism>
<sequence length="772" mass="86936">MHFNLAFNYFSRSQTSPEFLRLKELTYLNLSRSRFSGLLPQEISHMSRLTFLDLSNCDMKIEQKSFDLHASNLTKLSVLNLGLADMSLIEPFSLLNLSSTITILDLSDTGMRGNFPREIFHLPHLQELHLSFNEYLTGYIPESNWSSPLRELDFSFSNFTGEIPDSIGNLLFLEIIHIGGYNFTGKIPASIGNLSKATKIVFRSNQFTGQLPYQVSGLSYLATLDLSDNSLQGRVPSWLFTLPSLNYIDLSQNKFTGPIDQFQSLNSLEEVHLEENQMHGTIPSSLFQLVNLTDLDLSSNDLSGTVRYDLLPELKNLRYLDLSNNSQLSFISSSNVSIRYLLPSPWKLRFSYCNITEFPGFLRNSEKLEFLDLSNNIIHGRISKSDSQGWKSLTDLDISNNFLTQIEQHPWKYITVLNLRNNTIQGTIPIPPPSTRAFLFSNNKLFGQIPPSSPSLSSLEYLPLTHNNLSGTIPPCLGNFSTQLTILHLNNNNLQGRIPDAFANGSCSLRSLDLNNNKLEGPFPRYLADFDELEVVNVGNNMIGDTCPCWLGSLPELKILVLRSNRFYGPLCLPNIMLPFEALRIIDLSHNEFTGFLPRWIFVILEAMKNVDEKGSDGLYMQGEEDYYQDSVTVTVKGRDLVLKKIITIFTTIDLSSNQFQGEIPQVLGDFKSLIVLNLSHNGLTGSISVSFANMTALESLDLSSNKLHGRIPEQLLSVIAVESYQWTKNLAYGACITQDYFQPNRITVHPGQTALLFKFGSNRVTVHPRGQ</sequence>
<dbReference type="STRING" id="55188.A0A2H5N4E9"/>
<evidence type="ECO:0000256" key="11">
    <source>
        <dbReference type="ARBA" id="ARBA00023180"/>
    </source>
</evidence>
<evidence type="ECO:0000256" key="7">
    <source>
        <dbReference type="ARBA" id="ARBA00022737"/>
    </source>
</evidence>
<evidence type="ECO:0000256" key="9">
    <source>
        <dbReference type="ARBA" id="ARBA00023136"/>
    </source>
</evidence>
<evidence type="ECO:0000256" key="10">
    <source>
        <dbReference type="ARBA" id="ARBA00023170"/>
    </source>
</evidence>
<keyword evidence="3" id="KW-1003">Cell membrane</keyword>
<comment type="caution">
    <text evidence="12">The sequence shown here is derived from an EMBL/GenBank/DDBJ whole genome shotgun (WGS) entry which is preliminary data.</text>
</comment>
<evidence type="ECO:0000256" key="4">
    <source>
        <dbReference type="ARBA" id="ARBA00022614"/>
    </source>
</evidence>
<keyword evidence="5" id="KW-0812">Transmembrane</keyword>
<dbReference type="SUPFAM" id="SSF52058">
    <property type="entry name" value="L domain-like"/>
    <property type="match status" value="1"/>
</dbReference>
<keyword evidence="9" id="KW-0472">Membrane</keyword>
<keyword evidence="8" id="KW-1133">Transmembrane helix</keyword>
<evidence type="ECO:0000256" key="1">
    <source>
        <dbReference type="ARBA" id="ARBA00004251"/>
    </source>
</evidence>
<dbReference type="InterPro" id="IPR003591">
    <property type="entry name" value="Leu-rich_rpt_typical-subtyp"/>
</dbReference>
<proteinExistence type="inferred from homology"/>
<keyword evidence="13" id="KW-1185">Reference proteome</keyword>
<name>A0A2H5N4E9_CITUN</name>
<keyword evidence="6" id="KW-0732">Signal</keyword>
<evidence type="ECO:0000256" key="3">
    <source>
        <dbReference type="ARBA" id="ARBA00022475"/>
    </source>
</evidence>
<dbReference type="Proteomes" id="UP000236630">
    <property type="component" value="Unassembled WGS sequence"/>
</dbReference>
<dbReference type="AlphaFoldDB" id="A0A2H5N4E9"/>
<dbReference type="InterPro" id="IPR001611">
    <property type="entry name" value="Leu-rich_rpt"/>
</dbReference>
<dbReference type="GO" id="GO:0005886">
    <property type="term" value="C:plasma membrane"/>
    <property type="evidence" value="ECO:0007669"/>
    <property type="project" value="UniProtKB-SubCell"/>
</dbReference>
<dbReference type="InterPro" id="IPR046956">
    <property type="entry name" value="RLP23-like"/>
</dbReference>
<dbReference type="EMBL" id="BDQV01001722">
    <property type="protein sequence ID" value="GAY34475.1"/>
    <property type="molecule type" value="Genomic_DNA"/>
</dbReference>
<evidence type="ECO:0000256" key="8">
    <source>
        <dbReference type="ARBA" id="ARBA00022989"/>
    </source>
</evidence>
<keyword evidence="10" id="KW-0675">Receptor</keyword>
<dbReference type="InterPro" id="IPR032675">
    <property type="entry name" value="LRR_dom_sf"/>
</dbReference>
<dbReference type="PANTHER" id="PTHR48061">
    <property type="entry name" value="LEUCINE-RICH REPEAT RECEPTOR PROTEIN KINASE EMS1-LIKE-RELATED"/>
    <property type="match status" value="1"/>
</dbReference>
<evidence type="ECO:0000256" key="2">
    <source>
        <dbReference type="ARBA" id="ARBA00009592"/>
    </source>
</evidence>
<evidence type="ECO:0008006" key="14">
    <source>
        <dbReference type="Google" id="ProtNLM"/>
    </source>
</evidence>
<evidence type="ECO:0000313" key="12">
    <source>
        <dbReference type="EMBL" id="GAY34475.1"/>
    </source>
</evidence>
<keyword evidence="11" id="KW-0325">Glycoprotein</keyword>